<sequence>MIAGFGGKLIAGAAERDYAGDFAIPRHPPMLAESHSKDQPVILQPLALPPGTRAGTHQRVLTAAPCPDASARRLIRQANSNPHPACADHHFQYERHCEHMHHIMMY</sequence>
<evidence type="ECO:0000313" key="2">
    <source>
        <dbReference type="Proteomes" id="UP000295294"/>
    </source>
</evidence>
<accession>A0A4P7LBL2</accession>
<protein>
    <submittedName>
        <fullName evidence="1">Uncharacterized protein</fullName>
    </submittedName>
</protein>
<organism evidence="1 2">
    <name type="scientific">Cupriavidus oxalaticus</name>
    <dbReference type="NCBI Taxonomy" id="96344"/>
    <lineage>
        <taxon>Bacteria</taxon>
        <taxon>Pseudomonadati</taxon>
        <taxon>Pseudomonadota</taxon>
        <taxon>Betaproteobacteria</taxon>
        <taxon>Burkholderiales</taxon>
        <taxon>Burkholderiaceae</taxon>
        <taxon>Cupriavidus</taxon>
    </lineage>
</organism>
<dbReference type="RefSeq" id="WP_135703113.1">
    <property type="nucleotide sequence ID" value="NZ_CP038634.1"/>
</dbReference>
<evidence type="ECO:0000313" key="1">
    <source>
        <dbReference type="EMBL" id="QBY50393.1"/>
    </source>
</evidence>
<dbReference type="Proteomes" id="UP000295294">
    <property type="component" value="Chromosome 1"/>
</dbReference>
<name>A0A4P7LBL2_9BURK</name>
<dbReference type="KEGG" id="cox:E0W60_04065"/>
<gene>
    <name evidence="1" type="ORF">E0W60_04065</name>
</gene>
<dbReference type="AlphaFoldDB" id="A0A4P7LBL2"/>
<proteinExistence type="predicted"/>
<dbReference type="EMBL" id="CP038634">
    <property type="protein sequence ID" value="QBY50393.1"/>
    <property type="molecule type" value="Genomic_DNA"/>
</dbReference>
<reference evidence="1 2" key="1">
    <citation type="submission" date="2019-03" db="EMBL/GenBank/DDBJ databases">
        <title>Efficiently degradation of phenoxyalkanoic acid herbicides by Cupriavidus oxalaticus strain X32.</title>
        <authorList>
            <person name="Sheng X."/>
        </authorList>
    </citation>
    <scope>NUCLEOTIDE SEQUENCE [LARGE SCALE GENOMIC DNA]</scope>
    <source>
        <strain evidence="1 2">X32</strain>
    </source>
</reference>